<accession>A0ABM3K9Z3</accession>
<keyword evidence="2" id="KW-0479">Metal-binding</keyword>
<evidence type="ECO:0000256" key="2">
    <source>
        <dbReference type="ARBA" id="ARBA00022723"/>
    </source>
</evidence>
<keyword evidence="5" id="KW-0862">Zinc</keyword>
<keyword evidence="12" id="KW-1185">Reference proteome</keyword>
<evidence type="ECO:0000313" key="12">
    <source>
        <dbReference type="Proteomes" id="UP001652620"/>
    </source>
</evidence>
<keyword evidence="4 9" id="KW-0863">Zinc-finger</keyword>
<keyword evidence="6" id="KW-0805">Transcription regulation</keyword>
<feature type="domain" description="C2H2-type" evidence="11">
    <location>
        <begin position="387"/>
        <end position="415"/>
    </location>
</feature>
<feature type="region of interest" description="Disordered" evidence="10">
    <location>
        <begin position="124"/>
        <end position="161"/>
    </location>
</feature>
<feature type="domain" description="C2H2-type" evidence="11">
    <location>
        <begin position="503"/>
        <end position="530"/>
    </location>
</feature>
<sequence length="1232" mass="135076">MIFDRYAVSGNSGDEYEAAAVRHLNFVPFSNHHFNHQLPLQHHLHQQQTHLPTTPLTASTAQPSLNYERGEHKRESGDLNVANVNASANVNANTILQNGHNSAASYDLEASPLYATPIGAAYHNHQQQQQHNHNNNKQGINLQSPQQNQQHLPTQTLAAAAAATSATTPASASGTAHPMYNSFFGSKAHAEDFFTQLARLRGRDDSVNGLDIQERGVYAKVRLSRGTRYGPFVVKLCSEPTAPSLAWEVIAGPHFRGWLEPSHDVATWLRKIRAVDNDGEANLKNFLVAGYLWYETNRDINAGEEITIDGRPRTPIHLNDGFANGADAGTLNATSGSLQGDDKSERDNGSLYSGGNTTGDDEYNRDRSFSEKADCLDLTDDENGFDIRCEVCDKTFPELDELDHHLVAKHSFRKDEFPCELCNKPFCHRPLLLKHRALEHNEVRKYPCENCPKVFRDPSNLQRHIRANHIGARSHACPECGKTFGTSSGLKQHTHIHSSVKPFQCEVCYKAYTQFSNLCRHKRMHADCRMQIRCPKCGQSFSTGTSLTKHKRFCDPTNVPLPPQPVSAGSGVNLPPHLPTHQQQVMQSRVLQSMNAAVAAATGNTNGTGAGLPGSGMSPADHPFVLFPPFFPNFPAAAAAYGLPGIFPPSSAQATNFPFLFPKTNLDMCMPGMPTPSGHNTFSSLPSMKARRLHNLNAGEGMRSGDVSPPSSEHSLKQSNSNANATLSLATDTDEDGKVATPLALTLASNSPNFNNNQNSFSTHNPSDEDTSSSVELKITQNDDVDVQEQEEVEEPADMSKFETSTSKLMEDDKKSIDIMSTPPPADPSDEENSKATNSAAAAELPLDLSIGRKRARTASSSSTADTQSVHSERSSNQATQAEHKSDCEQQPESNLIRAHHHKLLKRSSHKISNRRCEKLSRTPSITASPGPTPSPSPPSKEQVNLLSNDVNSSASADFDCLQPLERNPLFLEEIYHRSRTLNDIFPRPFPFLGPMGGRPAFDRALQCSDMPFPPEPVFRKNLLPAGLIGSMLATASGKIKDRYTCKYCGKVFPRSANLTRHVRTHTGEQPYTCKYCDRAFSISSNLQRHVRNIHNKERPFRCHLCDRCFGQQTNLDRHLKKHEADTNGLGIGFGDSPSSNEADREDNYLDEIRSFMGQGTYSEEQYTPTSIGGAENDTDYAGSDADVELSVSRSSSVDAVMASGSVEDAVHVKQEPSADATKSSDAVDVSS</sequence>
<feature type="compositionally biased region" description="Low complexity" evidence="10">
    <location>
        <begin position="124"/>
        <end position="136"/>
    </location>
</feature>
<keyword evidence="8" id="KW-0539">Nucleus</keyword>
<feature type="domain" description="C2H2-type" evidence="11">
    <location>
        <begin position="532"/>
        <end position="560"/>
    </location>
</feature>
<dbReference type="SMART" id="SM00355">
    <property type="entry name" value="ZnF_C2H2"/>
    <property type="match status" value="9"/>
</dbReference>
<evidence type="ECO:0000256" key="6">
    <source>
        <dbReference type="ARBA" id="ARBA00023015"/>
    </source>
</evidence>
<feature type="domain" description="C2H2-type" evidence="11">
    <location>
        <begin position="1072"/>
        <end position="1100"/>
    </location>
</feature>
<dbReference type="InterPro" id="IPR036236">
    <property type="entry name" value="Znf_C2H2_sf"/>
</dbReference>
<feature type="compositionally biased region" description="Acidic residues" evidence="10">
    <location>
        <begin position="783"/>
        <end position="797"/>
    </location>
</feature>
<dbReference type="PROSITE" id="PS00028">
    <property type="entry name" value="ZINC_FINGER_C2H2_1"/>
    <property type="match status" value="8"/>
</dbReference>
<feature type="domain" description="C2H2-type" evidence="11">
    <location>
        <begin position="475"/>
        <end position="502"/>
    </location>
</feature>
<dbReference type="InterPro" id="IPR050331">
    <property type="entry name" value="Zinc_finger"/>
</dbReference>
<feature type="compositionally biased region" description="Low complexity" evidence="10">
    <location>
        <begin position="749"/>
        <end position="762"/>
    </location>
</feature>
<comment type="subcellular location">
    <subcellularLocation>
        <location evidence="1">Nucleus</location>
    </subcellularLocation>
</comment>
<dbReference type="InterPro" id="IPR046341">
    <property type="entry name" value="SET_dom_sf"/>
</dbReference>
<dbReference type="Pfam" id="PF13912">
    <property type="entry name" value="zf-C2H2_6"/>
    <property type="match status" value="1"/>
</dbReference>
<evidence type="ECO:0000256" key="3">
    <source>
        <dbReference type="ARBA" id="ARBA00022737"/>
    </source>
</evidence>
<dbReference type="SUPFAM" id="SSF57667">
    <property type="entry name" value="beta-beta-alpha zinc fingers"/>
    <property type="match status" value="5"/>
</dbReference>
<dbReference type="InterPro" id="IPR001214">
    <property type="entry name" value="SET_dom"/>
</dbReference>
<evidence type="ECO:0000256" key="9">
    <source>
        <dbReference type="PROSITE-ProRule" id="PRU00042"/>
    </source>
</evidence>
<feature type="region of interest" description="Disordered" evidence="10">
    <location>
        <begin position="1160"/>
        <end position="1232"/>
    </location>
</feature>
<feature type="compositionally biased region" description="Polar residues" evidence="10">
    <location>
        <begin position="1221"/>
        <end position="1232"/>
    </location>
</feature>
<evidence type="ECO:0000256" key="4">
    <source>
        <dbReference type="ARBA" id="ARBA00022771"/>
    </source>
</evidence>
<feature type="compositionally biased region" description="Low complexity" evidence="10">
    <location>
        <begin position="858"/>
        <end position="869"/>
    </location>
</feature>
<evidence type="ECO:0000259" key="11">
    <source>
        <dbReference type="PROSITE" id="PS50157"/>
    </source>
</evidence>
<feature type="compositionally biased region" description="Polar residues" evidence="10">
    <location>
        <begin position="709"/>
        <end position="722"/>
    </location>
</feature>
<reference evidence="12" key="1">
    <citation type="submission" date="2025-05" db="UniProtKB">
        <authorList>
            <consortium name="RefSeq"/>
        </authorList>
    </citation>
    <scope>NUCLEOTIDE SEQUENCE [LARGE SCALE GENOMIC DNA]</scope>
</reference>
<dbReference type="PANTHER" id="PTHR16515:SF66">
    <property type="entry name" value="C2H2-TYPE DOMAIN-CONTAINING PROTEIN"/>
    <property type="match status" value="1"/>
</dbReference>
<dbReference type="GeneID" id="105223870"/>
<dbReference type="SUPFAM" id="SSF82199">
    <property type="entry name" value="SET domain"/>
    <property type="match status" value="1"/>
</dbReference>
<feature type="compositionally biased region" description="Basic residues" evidence="10">
    <location>
        <begin position="898"/>
        <end position="914"/>
    </location>
</feature>
<dbReference type="Gene3D" id="2.170.270.10">
    <property type="entry name" value="SET domain"/>
    <property type="match status" value="1"/>
</dbReference>
<feature type="domain" description="C2H2-type" evidence="11">
    <location>
        <begin position="446"/>
        <end position="474"/>
    </location>
</feature>
<feature type="compositionally biased region" description="Polar residues" evidence="10">
    <location>
        <begin position="137"/>
        <end position="153"/>
    </location>
</feature>
<feature type="compositionally biased region" description="Polar residues" evidence="10">
    <location>
        <begin position="1160"/>
        <end position="1171"/>
    </location>
</feature>
<feature type="region of interest" description="Disordered" evidence="10">
    <location>
        <begin position="749"/>
        <end position="945"/>
    </location>
</feature>
<dbReference type="Gene3D" id="3.30.160.60">
    <property type="entry name" value="Classic Zinc Finger"/>
    <property type="match status" value="7"/>
</dbReference>
<dbReference type="Pfam" id="PF21549">
    <property type="entry name" value="PRDM2_PR"/>
    <property type="match status" value="1"/>
</dbReference>
<dbReference type="Pfam" id="PF00096">
    <property type="entry name" value="zf-C2H2"/>
    <property type="match status" value="7"/>
</dbReference>
<dbReference type="RefSeq" id="XP_049318307.1">
    <property type="nucleotide sequence ID" value="XM_049462350.1"/>
</dbReference>
<reference evidence="13" key="2">
    <citation type="submission" date="2025-08" db="UniProtKB">
        <authorList>
            <consortium name="RefSeq"/>
        </authorList>
    </citation>
    <scope>IDENTIFICATION</scope>
    <source>
        <tissue evidence="13">Adult</tissue>
    </source>
</reference>
<evidence type="ECO:0000256" key="10">
    <source>
        <dbReference type="SAM" id="MobiDB-lite"/>
    </source>
</evidence>
<protein>
    <submittedName>
        <fullName evidence="13">Transcription factor hamlet isoform X2</fullName>
    </submittedName>
</protein>
<feature type="region of interest" description="Disordered" evidence="10">
    <location>
        <begin position="699"/>
        <end position="722"/>
    </location>
</feature>
<gene>
    <name evidence="13" type="primary">LOC105223870</name>
</gene>
<keyword evidence="3" id="KW-0677">Repeat</keyword>
<evidence type="ECO:0000256" key="8">
    <source>
        <dbReference type="ARBA" id="ARBA00023242"/>
    </source>
</evidence>
<organism evidence="12 13">
    <name type="scientific">Bactrocera dorsalis</name>
    <name type="common">Oriental fruit fly</name>
    <name type="synonym">Dacus dorsalis</name>
    <dbReference type="NCBI Taxonomy" id="27457"/>
    <lineage>
        <taxon>Eukaryota</taxon>
        <taxon>Metazoa</taxon>
        <taxon>Ecdysozoa</taxon>
        <taxon>Arthropoda</taxon>
        <taxon>Hexapoda</taxon>
        <taxon>Insecta</taxon>
        <taxon>Pterygota</taxon>
        <taxon>Neoptera</taxon>
        <taxon>Endopterygota</taxon>
        <taxon>Diptera</taxon>
        <taxon>Brachycera</taxon>
        <taxon>Muscomorpha</taxon>
        <taxon>Tephritoidea</taxon>
        <taxon>Tephritidae</taxon>
        <taxon>Bactrocera</taxon>
        <taxon>Bactrocera</taxon>
    </lineage>
</organism>
<feature type="region of interest" description="Disordered" evidence="10">
    <location>
        <begin position="329"/>
        <end position="365"/>
    </location>
</feature>
<evidence type="ECO:0000256" key="5">
    <source>
        <dbReference type="ARBA" id="ARBA00022833"/>
    </source>
</evidence>
<feature type="domain" description="C2H2-type" evidence="11">
    <location>
        <begin position="1044"/>
        <end position="1071"/>
    </location>
</feature>
<dbReference type="InterPro" id="IPR013087">
    <property type="entry name" value="Znf_C2H2_type"/>
</dbReference>
<dbReference type="PANTHER" id="PTHR16515">
    <property type="entry name" value="PR DOMAIN ZINC FINGER PROTEIN"/>
    <property type="match status" value="1"/>
</dbReference>
<evidence type="ECO:0000256" key="1">
    <source>
        <dbReference type="ARBA" id="ARBA00004123"/>
    </source>
</evidence>
<evidence type="ECO:0000313" key="13">
    <source>
        <dbReference type="RefSeq" id="XP_049318307.1"/>
    </source>
</evidence>
<dbReference type="Proteomes" id="UP001652620">
    <property type="component" value="Chromosome 1"/>
</dbReference>
<feature type="domain" description="C2H2-type" evidence="11">
    <location>
        <begin position="417"/>
        <end position="445"/>
    </location>
</feature>
<dbReference type="PROSITE" id="PS50157">
    <property type="entry name" value="ZINC_FINGER_C2H2_2"/>
    <property type="match status" value="9"/>
</dbReference>
<keyword evidence="7" id="KW-0804">Transcription</keyword>
<proteinExistence type="predicted"/>
<name>A0ABM3K9Z3_BACDO</name>
<evidence type="ECO:0000256" key="7">
    <source>
        <dbReference type="ARBA" id="ARBA00023163"/>
    </source>
</evidence>
<feature type="domain" description="C2H2-type" evidence="11">
    <location>
        <begin position="1101"/>
        <end position="1128"/>
    </location>
</feature>